<feature type="coiled-coil region" evidence="1">
    <location>
        <begin position="383"/>
        <end position="871"/>
    </location>
</feature>
<dbReference type="Proteomes" id="UP000001542">
    <property type="component" value="Unassembled WGS sequence"/>
</dbReference>
<feature type="coiled-coil region" evidence="1">
    <location>
        <begin position="118"/>
        <end position="319"/>
    </location>
</feature>
<dbReference type="PANTHER" id="PTHR23159:SF31">
    <property type="entry name" value="CENTROSOME-ASSOCIATED PROTEIN CEP250 ISOFORM X1"/>
    <property type="match status" value="1"/>
</dbReference>
<feature type="coiled-coil region" evidence="1">
    <location>
        <begin position="29"/>
        <end position="63"/>
    </location>
</feature>
<organism evidence="2 3">
    <name type="scientific">Trichomonas vaginalis (strain ATCC PRA-98 / G3)</name>
    <dbReference type="NCBI Taxonomy" id="412133"/>
    <lineage>
        <taxon>Eukaryota</taxon>
        <taxon>Metamonada</taxon>
        <taxon>Parabasalia</taxon>
        <taxon>Trichomonadida</taxon>
        <taxon>Trichomonadidae</taxon>
        <taxon>Trichomonas</taxon>
    </lineage>
</organism>
<keyword evidence="1" id="KW-0175">Coiled coil</keyword>
<dbReference type="EMBL" id="DS113489">
    <property type="protein sequence ID" value="EAY03934.1"/>
    <property type="molecule type" value="Genomic_DNA"/>
</dbReference>
<dbReference type="SMR" id="A2ETQ3"/>
<dbReference type="OMA" id="MESAYEV"/>
<accession>A2ETQ3</accession>
<name>A2ETQ3_TRIV3</name>
<reference evidence="2" key="1">
    <citation type="submission" date="2006-10" db="EMBL/GenBank/DDBJ databases">
        <authorList>
            <person name="Amadeo P."/>
            <person name="Zhao Q."/>
            <person name="Wortman J."/>
            <person name="Fraser-Liggett C."/>
            <person name="Carlton J."/>
        </authorList>
    </citation>
    <scope>NUCLEOTIDE SEQUENCE</scope>
    <source>
        <strain evidence="2">G3</strain>
    </source>
</reference>
<evidence type="ECO:0000256" key="1">
    <source>
        <dbReference type="SAM" id="Coils"/>
    </source>
</evidence>
<sequence>MSKIPTRIGNKTKEDPVKTKRLAIITSSLLQELQHYENVEKSYSELKNNFNELMGIADSAEEAMNTVFMEHRRDFEAESSKFGEKITSIISTIFENMSKNEEGINRLTNSIPKLLTLTENYQNRISQLEDQISHLQASAVSNVNDSLLKDANNKIIELTAQNSSLKQQLQSKDAEINNYQQIQLESTTEKSAFQLQISKYESEINNLKQQLAKEQEEKNNQSNNLNYILNEKEDSQKQIKDLNVTLSLLKTERDTAINQLSEAQSKIVSIQSEFSQYKLQNEEKLASNEKNLIQLQSLITSLTEERDSARKELKNKEDFNLILSKERENLIKESHDKDLLIQTMSNEKTALNKVIEEKSSAFSKISIQSSTVMSQLTEKSNIIDHLTKEKDETIEKLKDQIKDLENQINNINDSHNEELQRLRAEKDAANSLLTEKMKLINELKEDHKQSSIKITELSTDKITLISQISDKDKQISNLTQQSGQNTELMQQLNKARTERDDVIQKLSDQMKENNKLEIKISELELKIESLAKDSETNISSVQFSFTSRINDLSNKIRELEEEKTKFEKTIKEKDQLTAKLTAERDNAIKQMNENSSSIISSVAKEKENLNSIINQLNKEKTELAAKLNEKTEENESKSFLQKQLSEQIIFVHKLTEEKDSINKKLEKLTESKTSVEKQLSEQLILVHKLTEEKELINKKYQELNDSQIGLTIEKESLVKQLHEKYQEVQKLTKEKEEIQKTFNQLNTSKEDQKSIEFQQLKLRISDLESLTSKLREDNNNFKENNQKISSEISDLMIENKKLTIENNQLQKDLKDVDQKKKENETNYLEIKTKFEFLSKEMERIKKENEKLDGQNQDFEKIKQELDKAKTELGVKSSSLIDSLNKNNELLKQNNLLVSRFKESETKNKELEMKANDIKNSMTLTIATLQGKIDEYEEEKVTKEELLKQMKLVVEERDELQHYLDEAREQITELTIKAAKSEREFLLEQENKDLRDRLASSDIMLNTYTQLNTILDGRVKQQNEQISRLPSAPSTPVVKKTSIGVSPLKTPQKEEEHVSLNVIGQKDYSEEISILQSSLNISRKEISRLQDELSLSKMNNIYPKLERKKIKIQNLKKEIEELNKKIDQIQSENIVGTEEIKKLRILSSQYSAGEMRARAELSKLEVQLSSMIQHMKISGMNPLFIPSVDIINDSVNKELVERFMTRITERMDKVETEMFQKIVKLESTIRSMIIRVDNFSNTKTQRISIYNRKAMTPTKLKSNRLYFESESIPDARIYT</sequence>
<protein>
    <submittedName>
        <fullName evidence="2">Viral A-type inclusion protein, putative</fullName>
    </submittedName>
</protein>
<dbReference type="VEuPathDB" id="TrichDB:TVAGG3_0046180"/>
<reference evidence="2" key="2">
    <citation type="journal article" date="2007" name="Science">
        <title>Draft genome sequence of the sexually transmitted pathogen Trichomonas vaginalis.</title>
        <authorList>
            <person name="Carlton J.M."/>
            <person name="Hirt R.P."/>
            <person name="Silva J.C."/>
            <person name="Delcher A.L."/>
            <person name="Schatz M."/>
            <person name="Zhao Q."/>
            <person name="Wortman J.R."/>
            <person name="Bidwell S.L."/>
            <person name="Alsmark U.C.M."/>
            <person name="Besteiro S."/>
            <person name="Sicheritz-Ponten T."/>
            <person name="Noel C.J."/>
            <person name="Dacks J.B."/>
            <person name="Foster P.G."/>
            <person name="Simillion C."/>
            <person name="Van de Peer Y."/>
            <person name="Miranda-Saavedra D."/>
            <person name="Barton G.J."/>
            <person name="Westrop G.D."/>
            <person name="Mueller S."/>
            <person name="Dessi D."/>
            <person name="Fiori P.L."/>
            <person name="Ren Q."/>
            <person name="Paulsen I."/>
            <person name="Zhang H."/>
            <person name="Bastida-Corcuera F.D."/>
            <person name="Simoes-Barbosa A."/>
            <person name="Brown M.T."/>
            <person name="Hayes R.D."/>
            <person name="Mukherjee M."/>
            <person name="Okumura C.Y."/>
            <person name="Schneider R."/>
            <person name="Smith A.J."/>
            <person name="Vanacova S."/>
            <person name="Villalvazo M."/>
            <person name="Haas B.J."/>
            <person name="Pertea M."/>
            <person name="Feldblyum T.V."/>
            <person name="Utterback T.R."/>
            <person name="Shu C.L."/>
            <person name="Osoegawa K."/>
            <person name="de Jong P.J."/>
            <person name="Hrdy I."/>
            <person name="Horvathova L."/>
            <person name="Zubacova Z."/>
            <person name="Dolezal P."/>
            <person name="Malik S.B."/>
            <person name="Logsdon J.M. Jr."/>
            <person name="Henze K."/>
            <person name="Gupta A."/>
            <person name="Wang C.C."/>
            <person name="Dunne R.L."/>
            <person name="Upcroft J.A."/>
            <person name="Upcroft P."/>
            <person name="White O."/>
            <person name="Salzberg S.L."/>
            <person name="Tang P."/>
            <person name="Chiu C.-H."/>
            <person name="Lee Y.-S."/>
            <person name="Embley T.M."/>
            <person name="Coombs G.H."/>
            <person name="Mottram J.C."/>
            <person name="Tachezy J."/>
            <person name="Fraser-Liggett C.M."/>
            <person name="Johnson P.J."/>
        </authorList>
    </citation>
    <scope>NUCLEOTIDE SEQUENCE [LARGE SCALE GENOMIC DNA]</scope>
    <source>
        <strain evidence="2">G3</strain>
    </source>
</reference>
<proteinExistence type="predicted"/>
<feature type="coiled-coil region" evidence="1">
    <location>
        <begin position="1071"/>
        <end position="1138"/>
    </location>
</feature>
<dbReference type="PANTHER" id="PTHR23159">
    <property type="entry name" value="CENTROSOMAL PROTEIN 2"/>
    <property type="match status" value="1"/>
</dbReference>
<gene>
    <name evidence="2" type="ORF">TVAG_314640</name>
</gene>
<evidence type="ECO:0000313" key="3">
    <source>
        <dbReference type="Proteomes" id="UP000001542"/>
    </source>
</evidence>
<dbReference type="STRING" id="5722.A2ETQ3"/>
<dbReference type="Gene3D" id="1.10.287.1490">
    <property type="match status" value="1"/>
</dbReference>
<dbReference type="KEGG" id="tva:4761783"/>
<dbReference type="OrthoDB" id="10255512at2759"/>
<feature type="coiled-coil region" evidence="1">
    <location>
        <begin position="900"/>
        <end position="983"/>
    </location>
</feature>
<dbReference type="InParanoid" id="A2ETQ3"/>
<dbReference type="RefSeq" id="XP_001316157.1">
    <property type="nucleotide sequence ID" value="XM_001316122.1"/>
</dbReference>
<dbReference type="VEuPathDB" id="TrichDB:TVAG_314640"/>
<evidence type="ECO:0000313" key="2">
    <source>
        <dbReference type="EMBL" id="EAY03934.1"/>
    </source>
</evidence>
<keyword evidence="3" id="KW-1185">Reference proteome</keyword>
<dbReference type="AlphaFoldDB" id="A2ETQ3"/>